<keyword evidence="2" id="KW-1185">Reference proteome</keyword>
<sequence>MTDGTHQGHIALSGRGCRELVYPVKYVLDGLEIHTTQVPRVILQTSAREGLRHSASPASSLASLENVAVRASLKGHIRAGRWGLLEMDDTNQSSTTARDERRA</sequence>
<name>A0A8G0PNB0_9HYPO</name>
<evidence type="ECO:0000313" key="1">
    <source>
        <dbReference type="EMBL" id="QYT05540.1"/>
    </source>
</evidence>
<accession>A0A8G0PNB0</accession>
<gene>
    <name evidence="1" type="ORF">H0G86_012434</name>
</gene>
<dbReference type="Proteomes" id="UP000826661">
    <property type="component" value="Chromosome VII"/>
</dbReference>
<reference evidence="1 2" key="1">
    <citation type="journal article" date="2021" name="BMC Genomics">
        <title>Telomere-to-telomere genome assembly of asparaginase-producing Trichoderma simmonsii.</title>
        <authorList>
            <person name="Chung D."/>
            <person name="Kwon Y.M."/>
            <person name="Yang Y."/>
        </authorList>
    </citation>
    <scope>NUCLEOTIDE SEQUENCE [LARGE SCALE GENOMIC DNA]</scope>
    <source>
        <strain evidence="1 2">GH-Sj1</strain>
    </source>
</reference>
<proteinExistence type="predicted"/>
<dbReference type="EMBL" id="CP075870">
    <property type="protein sequence ID" value="QYT05540.1"/>
    <property type="molecule type" value="Genomic_DNA"/>
</dbReference>
<evidence type="ECO:0000313" key="2">
    <source>
        <dbReference type="Proteomes" id="UP000826661"/>
    </source>
</evidence>
<organism evidence="1 2">
    <name type="scientific">Trichoderma simmonsii</name>
    <dbReference type="NCBI Taxonomy" id="1491479"/>
    <lineage>
        <taxon>Eukaryota</taxon>
        <taxon>Fungi</taxon>
        <taxon>Dikarya</taxon>
        <taxon>Ascomycota</taxon>
        <taxon>Pezizomycotina</taxon>
        <taxon>Sordariomycetes</taxon>
        <taxon>Hypocreomycetidae</taxon>
        <taxon>Hypocreales</taxon>
        <taxon>Hypocreaceae</taxon>
        <taxon>Trichoderma</taxon>
    </lineage>
</organism>
<dbReference type="AlphaFoldDB" id="A0A8G0PNB0"/>
<protein>
    <submittedName>
        <fullName evidence="1">Uncharacterized protein</fullName>
    </submittedName>
</protein>